<evidence type="ECO:0000259" key="3">
    <source>
        <dbReference type="PROSITE" id="PS50235"/>
    </source>
</evidence>
<dbReference type="EMBL" id="CAJZBQ010000032">
    <property type="protein sequence ID" value="CAG9322515.1"/>
    <property type="molecule type" value="Genomic_DNA"/>
</dbReference>
<keyword evidence="5" id="KW-1185">Reference proteome</keyword>
<gene>
    <name evidence="4" type="ORF">BSTOLATCC_MIC31644</name>
</gene>
<dbReference type="InterPro" id="IPR001394">
    <property type="entry name" value="Peptidase_C19_UCH"/>
</dbReference>
<keyword evidence="1" id="KW-0833">Ubl conjugation pathway</keyword>
<dbReference type="InterPro" id="IPR028889">
    <property type="entry name" value="USP"/>
</dbReference>
<dbReference type="PROSITE" id="PS50235">
    <property type="entry name" value="USP_3"/>
    <property type="match status" value="1"/>
</dbReference>
<organism evidence="4 5">
    <name type="scientific">Blepharisma stoltei</name>
    <dbReference type="NCBI Taxonomy" id="1481888"/>
    <lineage>
        <taxon>Eukaryota</taxon>
        <taxon>Sar</taxon>
        <taxon>Alveolata</taxon>
        <taxon>Ciliophora</taxon>
        <taxon>Postciliodesmatophora</taxon>
        <taxon>Heterotrichea</taxon>
        <taxon>Heterotrichida</taxon>
        <taxon>Blepharismidae</taxon>
        <taxon>Blepharisma</taxon>
    </lineage>
</organism>
<dbReference type="GO" id="GO:0004843">
    <property type="term" value="F:cysteine-type deubiquitinase activity"/>
    <property type="evidence" value="ECO:0007669"/>
    <property type="project" value="InterPro"/>
</dbReference>
<comment type="caution">
    <text evidence="4">The sequence shown here is derived from an EMBL/GenBank/DDBJ whole genome shotgun (WGS) entry which is preliminary data.</text>
</comment>
<feature type="domain" description="USP" evidence="3">
    <location>
        <begin position="10"/>
        <end position="346"/>
    </location>
</feature>
<reference evidence="4" key="1">
    <citation type="submission" date="2021-09" db="EMBL/GenBank/DDBJ databases">
        <authorList>
            <consortium name="AG Swart"/>
            <person name="Singh M."/>
            <person name="Singh A."/>
            <person name="Seah K."/>
            <person name="Emmerich C."/>
        </authorList>
    </citation>
    <scope>NUCLEOTIDE SEQUENCE</scope>
    <source>
        <strain evidence="4">ATCC30299</strain>
    </source>
</reference>
<proteinExistence type="predicted"/>
<evidence type="ECO:0000256" key="2">
    <source>
        <dbReference type="ARBA" id="ARBA00022801"/>
    </source>
</evidence>
<accession>A0AAU9JLA3</accession>
<dbReference type="AlphaFoldDB" id="A0AAU9JLA3"/>
<dbReference type="Pfam" id="PF00443">
    <property type="entry name" value="UCH"/>
    <property type="match status" value="1"/>
</dbReference>
<evidence type="ECO:0000313" key="4">
    <source>
        <dbReference type="EMBL" id="CAG9322515.1"/>
    </source>
</evidence>
<dbReference type="PANTHER" id="PTHR22975:SF9">
    <property type="entry name" value="ECHINUS SPLICE FORM 3"/>
    <property type="match status" value="1"/>
</dbReference>
<dbReference type="GO" id="GO:0016579">
    <property type="term" value="P:protein deubiquitination"/>
    <property type="evidence" value="ECO:0007669"/>
    <property type="project" value="InterPro"/>
</dbReference>
<dbReference type="InterPro" id="IPR038765">
    <property type="entry name" value="Papain-like_cys_pep_sf"/>
</dbReference>
<keyword evidence="2" id="KW-0378">Hydrolase</keyword>
<sequence>MDLDITIQPKGLKNRGENNCFLNVILQSLWNIEVLRNQLMSQTRHVHEKSFFEESEDQNLCLKCEIEHLMVEIQFSESKSIPSTTVRRALSQLTSKFQDRAMACAVEAFEEILMYIHRESVSNSICINSSSIYIKDQLNSTICNPPCISHANFTLQTIDEYFCCGKDRTAHIQNEFFLRIYVSELEAQYQIFAKINEKVLPDLDILIGEAVREDLMVNCYNTCDECCQKVEIKRRWITTPRVLALYLIWNSDVSFSKTLLTCLRHELRTSVIFSADADQEIYRTYTLKGLICYKEYHYVSFYYSPIFNKWYKTDDSSIQKIDSWSKVLSKINRNGFQPIILFYEAAAENSIFLADSNESAQAPHVEGEGISKGYFDSCSTF</sequence>
<dbReference type="Proteomes" id="UP001162131">
    <property type="component" value="Unassembled WGS sequence"/>
</dbReference>
<dbReference type="CDD" id="cd02257">
    <property type="entry name" value="Peptidase_C19"/>
    <property type="match status" value="1"/>
</dbReference>
<name>A0AAU9JLA3_9CILI</name>
<evidence type="ECO:0000256" key="1">
    <source>
        <dbReference type="ARBA" id="ARBA00022786"/>
    </source>
</evidence>
<evidence type="ECO:0000313" key="5">
    <source>
        <dbReference type="Proteomes" id="UP001162131"/>
    </source>
</evidence>
<dbReference type="Gene3D" id="3.90.70.10">
    <property type="entry name" value="Cysteine proteinases"/>
    <property type="match status" value="1"/>
</dbReference>
<dbReference type="SUPFAM" id="SSF54001">
    <property type="entry name" value="Cysteine proteinases"/>
    <property type="match status" value="1"/>
</dbReference>
<dbReference type="PANTHER" id="PTHR22975">
    <property type="entry name" value="UBIQUITIN SPECIFIC PROTEINASE"/>
    <property type="match status" value="1"/>
</dbReference>
<protein>
    <recommendedName>
        <fullName evidence="3">USP domain-containing protein</fullName>
    </recommendedName>
</protein>
<dbReference type="InterPro" id="IPR052398">
    <property type="entry name" value="Ubiquitin_hydrolase_53/54"/>
</dbReference>